<evidence type="ECO:0000256" key="1">
    <source>
        <dbReference type="SAM" id="MobiDB-lite"/>
    </source>
</evidence>
<feature type="compositionally biased region" description="Polar residues" evidence="1">
    <location>
        <begin position="395"/>
        <end position="410"/>
    </location>
</feature>
<feature type="region of interest" description="Disordered" evidence="1">
    <location>
        <begin position="395"/>
        <end position="433"/>
    </location>
</feature>
<evidence type="ECO:0000256" key="2">
    <source>
        <dbReference type="SAM" id="SignalP"/>
    </source>
</evidence>
<feature type="signal peptide" evidence="2">
    <location>
        <begin position="1"/>
        <end position="22"/>
    </location>
</feature>
<feature type="region of interest" description="Disordered" evidence="1">
    <location>
        <begin position="291"/>
        <end position="317"/>
    </location>
</feature>
<sequence length="451" mass="50298">MFRPSLLFCFVLSAADVVLHSGYSVDHGNAIRNIKDKSLPGSSTDVHQGYPQVFTHKTSLLLAEALDMLHRAKDIKEKQWLEAFVNRLGRLAAEMERPSSTRLKPNLLAHKSVAVQPPPNSAIWTRHSSHSESSNAEMSLKNLKLTNKTSTFLKPKSEEDELVQQLHSQPVNPRMNSTNIRVPSRNYLLETSVTTAATPTSAALKLTKMVNPNSVSKSILRKKILKQILKKIHLLEKVGGAKEDVLTILKRGEESFDDPKESSDMTIEEGAAEGELAANNNVENLRTVAPSASDLPDVYQNDPGRITSEDTQEEPMPVLQTEELGSKNEELSYGLDEEGIPAVQTIGFQDGGRYENEIPIAQRGHLESEQDGERQRIDDELVRQLEEEKYITVSTQSSITHNQDEQTNTEPEIMGEISKTKNNPYKGDTGKNALDQMMKRLTGDITRHVMK</sequence>
<reference evidence="4" key="1">
    <citation type="submission" date="2025-08" db="UniProtKB">
        <authorList>
            <consortium name="RefSeq"/>
        </authorList>
    </citation>
    <scope>IDENTIFICATION</scope>
    <source>
        <tissue evidence="4">Muscle</tissue>
    </source>
</reference>
<keyword evidence="2" id="KW-0732">Signal</keyword>
<dbReference type="GeneID" id="106473018"/>
<name>A0ABM1BUX1_LIMPO</name>
<evidence type="ECO:0000313" key="4">
    <source>
        <dbReference type="RefSeq" id="XP_013789146.1"/>
    </source>
</evidence>
<accession>A0ABM1BUX1</accession>
<feature type="region of interest" description="Disordered" evidence="1">
    <location>
        <begin position="118"/>
        <end position="138"/>
    </location>
</feature>
<proteinExistence type="predicted"/>
<gene>
    <name evidence="4" type="primary">LOC106473018</name>
</gene>
<evidence type="ECO:0000313" key="3">
    <source>
        <dbReference type="Proteomes" id="UP000694941"/>
    </source>
</evidence>
<keyword evidence="3" id="KW-1185">Reference proteome</keyword>
<protein>
    <submittedName>
        <fullName evidence="4">Uncharacterized protein LOC106473018 isoform X1</fullName>
    </submittedName>
</protein>
<dbReference type="RefSeq" id="XP_013789146.1">
    <property type="nucleotide sequence ID" value="XM_013933692.2"/>
</dbReference>
<dbReference type="Proteomes" id="UP000694941">
    <property type="component" value="Unplaced"/>
</dbReference>
<feature type="chain" id="PRO_5045546271" evidence="2">
    <location>
        <begin position="23"/>
        <end position="451"/>
    </location>
</feature>
<organism evidence="3 4">
    <name type="scientific">Limulus polyphemus</name>
    <name type="common">Atlantic horseshoe crab</name>
    <dbReference type="NCBI Taxonomy" id="6850"/>
    <lineage>
        <taxon>Eukaryota</taxon>
        <taxon>Metazoa</taxon>
        <taxon>Ecdysozoa</taxon>
        <taxon>Arthropoda</taxon>
        <taxon>Chelicerata</taxon>
        <taxon>Merostomata</taxon>
        <taxon>Xiphosura</taxon>
        <taxon>Limulidae</taxon>
        <taxon>Limulus</taxon>
    </lineage>
</organism>